<keyword evidence="5" id="KW-0175">Coiled coil</keyword>
<sequence>MYFSAEKSPSPSGPVDPARASRNRHSRLARNDKKMGDEHKKKDDVNSEEELAKCKVQCEDYLNNWKRERADFVNYKKEESRRVEQIVKFANEGLALEIIDVVDGLEEALKKASVEMKDKHADWYEGIEKAIKNFEKTLEKYEITRIKVVGEKFNPGLHEAVEMEKDGEKLEEVRAGYMMQDKVIRPSRVRITK</sequence>
<evidence type="ECO:0000313" key="7">
    <source>
        <dbReference type="EMBL" id="KKR41251.1"/>
    </source>
</evidence>
<dbReference type="PANTHER" id="PTHR21237">
    <property type="entry name" value="GRPE PROTEIN"/>
    <property type="match status" value="1"/>
</dbReference>
<dbReference type="GO" id="GO:0051087">
    <property type="term" value="F:protein-folding chaperone binding"/>
    <property type="evidence" value="ECO:0007669"/>
    <property type="project" value="InterPro"/>
</dbReference>
<dbReference type="HAMAP" id="MF_01151">
    <property type="entry name" value="GrpE"/>
    <property type="match status" value="1"/>
</dbReference>
<dbReference type="PRINTS" id="PR00773">
    <property type="entry name" value="GRPEPROTEIN"/>
</dbReference>
<comment type="subunit">
    <text evidence="3">Homodimer.</text>
</comment>
<comment type="function">
    <text evidence="3">Participates actively in the response to hyperosmotic and heat shock by preventing the aggregation of stress-denatured proteins, in association with DnaK and GrpE. It is the nucleotide exchange factor for DnaK and may function as a thermosensor. Unfolded proteins bind initially to DnaJ; upon interaction with the DnaJ-bound protein, DnaK hydrolyzes its bound ATP, resulting in the formation of a stable complex. GrpE releases ADP from DnaK; ATP binding to DnaK triggers the release of the substrate protein, thus completing the reaction cycle. Several rounds of ATP-dependent interactions between DnaJ, DnaK and GrpE are required for fully efficient folding.</text>
</comment>
<proteinExistence type="inferred from homology"/>
<dbReference type="Gene3D" id="2.30.22.10">
    <property type="entry name" value="Head domain of nucleotide exchange factor GrpE"/>
    <property type="match status" value="1"/>
</dbReference>
<keyword evidence="3" id="KW-0346">Stress response</keyword>
<feature type="coiled-coil region" evidence="5">
    <location>
        <begin position="102"/>
        <end position="144"/>
    </location>
</feature>
<evidence type="ECO:0000256" key="4">
    <source>
        <dbReference type="RuleBase" id="RU004478"/>
    </source>
</evidence>
<dbReference type="AlphaFoldDB" id="A0A0G0QV69"/>
<organism evidence="7 8">
    <name type="scientific">Candidatus Yanofskybacteria bacterium GW2011_GWE2_40_11</name>
    <dbReference type="NCBI Taxonomy" id="1619033"/>
    <lineage>
        <taxon>Bacteria</taxon>
        <taxon>Candidatus Yanofskyibacteriota</taxon>
    </lineage>
</organism>
<dbReference type="Gene3D" id="3.90.20.20">
    <property type="match status" value="1"/>
</dbReference>
<dbReference type="GO" id="GO:0042803">
    <property type="term" value="F:protein homodimerization activity"/>
    <property type="evidence" value="ECO:0007669"/>
    <property type="project" value="InterPro"/>
</dbReference>
<evidence type="ECO:0000256" key="6">
    <source>
        <dbReference type="SAM" id="MobiDB-lite"/>
    </source>
</evidence>
<dbReference type="CDD" id="cd00446">
    <property type="entry name" value="GrpE"/>
    <property type="match status" value="1"/>
</dbReference>
<gene>
    <name evidence="3" type="primary">grpE</name>
    <name evidence="7" type="ORF">UT75_C0001G0155</name>
</gene>
<protein>
    <recommendedName>
        <fullName evidence="3">Protein GrpE</fullName>
    </recommendedName>
    <alternativeName>
        <fullName evidence="3">HSP-70 cofactor</fullName>
    </alternativeName>
</protein>
<keyword evidence="3" id="KW-0963">Cytoplasm</keyword>
<dbReference type="GO" id="GO:0006457">
    <property type="term" value="P:protein folding"/>
    <property type="evidence" value="ECO:0007669"/>
    <property type="project" value="InterPro"/>
</dbReference>
<feature type="region of interest" description="Disordered" evidence="6">
    <location>
        <begin position="1"/>
        <end position="49"/>
    </location>
</feature>
<dbReference type="PANTHER" id="PTHR21237:SF23">
    <property type="entry name" value="GRPE PROTEIN HOMOLOG, MITOCHONDRIAL"/>
    <property type="match status" value="1"/>
</dbReference>
<keyword evidence="2 3" id="KW-0143">Chaperone</keyword>
<accession>A0A0G0QV69</accession>
<dbReference type="GO" id="GO:0000774">
    <property type="term" value="F:adenyl-nucleotide exchange factor activity"/>
    <property type="evidence" value="ECO:0007669"/>
    <property type="project" value="InterPro"/>
</dbReference>
<dbReference type="SUPFAM" id="SSF58014">
    <property type="entry name" value="Coiled-coil domain of nucleotide exchange factor GrpE"/>
    <property type="match status" value="1"/>
</dbReference>
<dbReference type="InterPro" id="IPR009012">
    <property type="entry name" value="GrpE_head"/>
</dbReference>
<dbReference type="EMBL" id="LBXZ01000001">
    <property type="protein sequence ID" value="KKR41251.1"/>
    <property type="molecule type" value="Genomic_DNA"/>
</dbReference>
<evidence type="ECO:0000256" key="3">
    <source>
        <dbReference type="HAMAP-Rule" id="MF_01151"/>
    </source>
</evidence>
<comment type="similarity">
    <text evidence="1 3 4">Belongs to the GrpE family.</text>
</comment>
<dbReference type="Proteomes" id="UP000034072">
    <property type="component" value="Unassembled WGS sequence"/>
</dbReference>
<evidence type="ECO:0000256" key="2">
    <source>
        <dbReference type="ARBA" id="ARBA00023186"/>
    </source>
</evidence>
<comment type="subcellular location">
    <subcellularLocation>
        <location evidence="3">Cytoplasm</location>
    </subcellularLocation>
</comment>
<feature type="compositionally biased region" description="Basic and acidic residues" evidence="6">
    <location>
        <begin position="29"/>
        <end position="49"/>
    </location>
</feature>
<evidence type="ECO:0000256" key="5">
    <source>
        <dbReference type="SAM" id="Coils"/>
    </source>
</evidence>
<reference evidence="7 8" key="1">
    <citation type="journal article" date="2015" name="Nature">
        <title>rRNA introns, odd ribosomes, and small enigmatic genomes across a large radiation of phyla.</title>
        <authorList>
            <person name="Brown C.T."/>
            <person name="Hug L.A."/>
            <person name="Thomas B.C."/>
            <person name="Sharon I."/>
            <person name="Castelle C.J."/>
            <person name="Singh A."/>
            <person name="Wilkins M.J."/>
            <person name="Williams K.H."/>
            <person name="Banfield J.F."/>
        </authorList>
    </citation>
    <scope>NUCLEOTIDE SEQUENCE [LARGE SCALE GENOMIC DNA]</scope>
</reference>
<evidence type="ECO:0000313" key="8">
    <source>
        <dbReference type="Proteomes" id="UP000034072"/>
    </source>
</evidence>
<dbReference type="InterPro" id="IPR000740">
    <property type="entry name" value="GrpE"/>
</dbReference>
<name>A0A0G0QV69_9BACT</name>
<dbReference type="GO" id="GO:0051082">
    <property type="term" value="F:unfolded protein binding"/>
    <property type="evidence" value="ECO:0007669"/>
    <property type="project" value="TreeGrafter"/>
</dbReference>
<dbReference type="GO" id="GO:0005737">
    <property type="term" value="C:cytoplasm"/>
    <property type="evidence" value="ECO:0007669"/>
    <property type="project" value="UniProtKB-SubCell"/>
</dbReference>
<comment type="caution">
    <text evidence="7">The sequence shown here is derived from an EMBL/GenBank/DDBJ whole genome shotgun (WGS) entry which is preliminary data.</text>
</comment>
<dbReference type="SUPFAM" id="SSF51064">
    <property type="entry name" value="Head domain of nucleotide exchange factor GrpE"/>
    <property type="match status" value="1"/>
</dbReference>
<dbReference type="InterPro" id="IPR013805">
    <property type="entry name" value="GrpE_CC"/>
</dbReference>
<evidence type="ECO:0000256" key="1">
    <source>
        <dbReference type="ARBA" id="ARBA00009054"/>
    </source>
</evidence>
<dbReference type="Pfam" id="PF01025">
    <property type="entry name" value="GrpE"/>
    <property type="match status" value="1"/>
</dbReference>